<dbReference type="Pfam" id="PF03466">
    <property type="entry name" value="LysR_substrate"/>
    <property type="match status" value="1"/>
</dbReference>
<dbReference type="AlphaFoldDB" id="A0A7X3MT96"/>
<accession>A0A7X3MT96</accession>
<evidence type="ECO:0000256" key="4">
    <source>
        <dbReference type="ARBA" id="ARBA00023015"/>
    </source>
</evidence>
<evidence type="ECO:0000256" key="6">
    <source>
        <dbReference type="ARBA" id="ARBA00023163"/>
    </source>
</evidence>
<dbReference type="Pfam" id="PF00126">
    <property type="entry name" value="HTH_1"/>
    <property type="match status" value="1"/>
</dbReference>
<evidence type="ECO:0000313" key="8">
    <source>
        <dbReference type="EMBL" id="MXQ12837.1"/>
    </source>
</evidence>
<dbReference type="InterPro" id="IPR036388">
    <property type="entry name" value="WH-like_DNA-bd_sf"/>
</dbReference>
<dbReference type="PANTHER" id="PTHR30118:SF6">
    <property type="entry name" value="HTH-TYPE TRANSCRIPTIONAL REGULATOR LEUO"/>
    <property type="match status" value="1"/>
</dbReference>
<protein>
    <submittedName>
        <fullName evidence="8">LysR family transcriptional regulator</fullName>
    </submittedName>
</protein>
<dbReference type="PANTHER" id="PTHR30118">
    <property type="entry name" value="HTH-TYPE TRANSCRIPTIONAL REGULATOR LEUO-RELATED"/>
    <property type="match status" value="1"/>
</dbReference>
<dbReference type="GO" id="GO:0003677">
    <property type="term" value="F:DNA binding"/>
    <property type="evidence" value="ECO:0007669"/>
    <property type="project" value="UniProtKB-KW"/>
</dbReference>
<sequence length="315" mass="34620">MDWRRLDLNLLKVLGIMLEERSVNRTAERLFITPSAVSHALSRLRGAFADPLFVRTPGGMIPTARARALERPLSLLISSLNGPEQGEHDTFEPSRTRRALRIAAPGALEPTLIPAVMGLVRSRAPQWSLTVETFERRSYEVDLKSGRLDFVLSVGGHTPIGVEIAPTLLWQDELVAVAGRKSALYDGPDTVSLNLYLAQPQVYPVPWPVTQNYLDVSLARSGRFRTFSLSVPSYAGLGQVLETSDLIASMPDRTAAAIVRGSPTLRIIRIEPQLRSDLTLLCSVRDQKEPALNWAKGIIQEAASLVPRGIPETST</sequence>
<keyword evidence="6" id="KW-0804">Transcription</keyword>
<dbReference type="GO" id="GO:0003700">
    <property type="term" value="F:DNA-binding transcription factor activity"/>
    <property type="evidence" value="ECO:0007669"/>
    <property type="project" value="InterPro"/>
</dbReference>
<dbReference type="Gene3D" id="3.40.190.10">
    <property type="entry name" value="Periplasmic binding protein-like II"/>
    <property type="match status" value="2"/>
</dbReference>
<name>A0A7X3MT96_9HYPH</name>
<gene>
    <name evidence="8" type="ORF">GR328_15495</name>
</gene>
<dbReference type="SUPFAM" id="SSF46785">
    <property type="entry name" value="Winged helix' DNA-binding domain"/>
    <property type="match status" value="1"/>
</dbReference>
<comment type="similarity">
    <text evidence="1">Belongs to the LysR transcriptional regulatory family.</text>
</comment>
<evidence type="ECO:0000256" key="5">
    <source>
        <dbReference type="ARBA" id="ARBA00023125"/>
    </source>
</evidence>
<keyword evidence="2" id="KW-0536">Nodulation</keyword>
<keyword evidence="5" id="KW-0238">DNA-binding</keyword>
<keyword evidence="9" id="KW-1185">Reference proteome</keyword>
<dbReference type="Gene3D" id="1.10.10.10">
    <property type="entry name" value="Winged helix-like DNA-binding domain superfamily/Winged helix DNA-binding domain"/>
    <property type="match status" value="1"/>
</dbReference>
<reference evidence="8 9" key="1">
    <citation type="submission" date="2019-12" db="EMBL/GenBank/DDBJ databases">
        <authorList>
            <person name="Yuan C.-G."/>
        </authorList>
    </citation>
    <scope>NUCLEOTIDE SEQUENCE [LARGE SCALE GENOMIC DNA]</scope>
    <source>
        <strain evidence="8 9">KCTC 23863</strain>
    </source>
</reference>
<dbReference type="EMBL" id="WURB01000010">
    <property type="protein sequence ID" value="MXQ12837.1"/>
    <property type="molecule type" value="Genomic_DNA"/>
</dbReference>
<keyword evidence="3" id="KW-0678">Repressor</keyword>
<dbReference type="InterPro" id="IPR000847">
    <property type="entry name" value="LysR_HTH_N"/>
</dbReference>
<evidence type="ECO:0000259" key="7">
    <source>
        <dbReference type="PROSITE" id="PS50931"/>
    </source>
</evidence>
<evidence type="ECO:0000256" key="2">
    <source>
        <dbReference type="ARBA" id="ARBA00022458"/>
    </source>
</evidence>
<dbReference type="PROSITE" id="PS50931">
    <property type="entry name" value="HTH_LYSR"/>
    <property type="match status" value="1"/>
</dbReference>
<dbReference type="InterPro" id="IPR050389">
    <property type="entry name" value="LysR-type_TF"/>
</dbReference>
<comment type="caution">
    <text evidence="8">The sequence shown here is derived from an EMBL/GenBank/DDBJ whole genome shotgun (WGS) entry which is preliminary data.</text>
</comment>
<evidence type="ECO:0000313" key="9">
    <source>
        <dbReference type="Proteomes" id="UP000436483"/>
    </source>
</evidence>
<evidence type="ECO:0000256" key="3">
    <source>
        <dbReference type="ARBA" id="ARBA00022491"/>
    </source>
</evidence>
<keyword evidence="4" id="KW-0805">Transcription regulation</keyword>
<dbReference type="SUPFAM" id="SSF53850">
    <property type="entry name" value="Periplasmic binding protein-like II"/>
    <property type="match status" value="1"/>
</dbReference>
<evidence type="ECO:0000256" key="1">
    <source>
        <dbReference type="ARBA" id="ARBA00009437"/>
    </source>
</evidence>
<reference evidence="8 9" key="2">
    <citation type="submission" date="2020-01" db="EMBL/GenBank/DDBJ databases">
        <title>Microvirga sp. nov., an arsenate reduction bacterium isolated from Tibet hotspring sediments.</title>
        <authorList>
            <person name="Xian W.-D."/>
            <person name="Li W.-J."/>
        </authorList>
    </citation>
    <scope>NUCLEOTIDE SEQUENCE [LARGE SCALE GENOMIC DNA]</scope>
    <source>
        <strain evidence="8 9">KCTC 23863</strain>
    </source>
</reference>
<dbReference type="Proteomes" id="UP000436483">
    <property type="component" value="Unassembled WGS sequence"/>
</dbReference>
<proteinExistence type="inferred from homology"/>
<dbReference type="OrthoDB" id="8339333at2"/>
<feature type="domain" description="HTH lysR-type" evidence="7">
    <location>
        <begin position="6"/>
        <end position="63"/>
    </location>
</feature>
<organism evidence="8 9">
    <name type="scientific">Microvirga makkahensis</name>
    <dbReference type="NCBI Taxonomy" id="1128670"/>
    <lineage>
        <taxon>Bacteria</taxon>
        <taxon>Pseudomonadati</taxon>
        <taxon>Pseudomonadota</taxon>
        <taxon>Alphaproteobacteria</taxon>
        <taxon>Hyphomicrobiales</taxon>
        <taxon>Methylobacteriaceae</taxon>
        <taxon>Microvirga</taxon>
    </lineage>
</organism>
<dbReference type="RefSeq" id="WP_160885417.1">
    <property type="nucleotide sequence ID" value="NZ_WURB01000010.1"/>
</dbReference>
<dbReference type="InterPro" id="IPR036390">
    <property type="entry name" value="WH_DNA-bd_sf"/>
</dbReference>
<dbReference type="InterPro" id="IPR005119">
    <property type="entry name" value="LysR_subst-bd"/>
</dbReference>